<evidence type="ECO:0000259" key="1">
    <source>
        <dbReference type="Pfam" id="PF01883"/>
    </source>
</evidence>
<sequence length="257" mass="28462">MLHADPNDPRNADIIARLDRVTDPELDESVISLGFVTAVTIDDRSIVSIGYRLPTYWCSANFAWIMAEDMRDAVLALPWVAQVRLTLDEHMFAEQINSTIADGGSFRDAFGAEADGQSLDTIRELFARKAFGRRQLALIEQLQRADWSTGRLLALTMAGLHALPWPEEVERYLDRRSLAGNDGPDAPAFVDVNGGPIDPERFGAHLSSLRTIVVNMEFNGMLCRGLLAARYNEPELPSRAPGLIDFVRSAAVEHARS</sequence>
<dbReference type="SUPFAM" id="SSF117916">
    <property type="entry name" value="Fe-S cluster assembly (FSCA) domain-like"/>
    <property type="match status" value="1"/>
</dbReference>
<dbReference type="Proteomes" id="UP000500767">
    <property type="component" value="Chromosome"/>
</dbReference>
<evidence type="ECO:0000313" key="3">
    <source>
        <dbReference type="Proteomes" id="UP000500767"/>
    </source>
</evidence>
<dbReference type="RefSeq" id="WP_171835971.1">
    <property type="nucleotide sequence ID" value="NZ_CP053708.1"/>
</dbReference>
<accession>A0A6M8HNR8</accession>
<dbReference type="InterPro" id="IPR002744">
    <property type="entry name" value="MIP18-like"/>
</dbReference>
<dbReference type="Gene3D" id="3.30.300.130">
    <property type="entry name" value="Fe-S cluster assembly (FSCA)"/>
    <property type="match status" value="1"/>
</dbReference>
<reference evidence="2 3" key="1">
    <citation type="journal article" date="2014" name="World J. Microbiol. Biotechnol.">
        <title>Biodiversity and physiological characteristics of Antarctic and Arctic lichens-associated bacteria.</title>
        <authorList>
            <person name="Lee Y.M."/>
            <person name="Kim E.H."/>
            <person name="Lee H.K."/>
            <person name="Hong S.G."/>
        </authorList>
    </citation>
    <scope>NUCLEOTIDE SEQUENCE [LARGE SCALE GENOMIC DNA]</scope>
    <source>
        <strain evidence="2 3">PAMC 26569</strain>
    </source>
</reference>
<gene>
    <name evidence="2" type="ORF">HN018_08460</name>
</gene>
<dbReference type="EMBL" id="CP053708">
    <property type="protein sequence ID" value="QKE90079.1"/>
    <property type="molecule type" value="Genomic_DNA"/>
</dbReference>
<feature type="domain" description="MIP18 family-like" evidence="1">
    <location>
        <begin position="12"/>
        <end position="83"/>
    </location>
</feature>
<dbReference type="KEGG" id="lck:HN018_08460"/>
<dbReference type="Pfam" id="PF01883">
    <property type="entry name" value="FeS_assembly_P"/>
    <property type="match status" value="1"/>
</dbReference>
<proteinExistence type="predicted"/>
<name>A0A6M8HNR8_9PROT</name>
<organism evidence="2 3">
    <name type="scientific">Lichenicola cladoniae</name>
    <dbReference type="NCBI Taxonomy" id="1484109"/>
    <lineage>
        <taxon>Bacteria</taxon>
        <taxon>Pseudomonadati</taxon>
        <taxon>Pseudomonadota</taxon>
        <taxon>Alphaproteobacteria</taxon>
        <taxon>Acetobacterales</taxon>
        <taxon>Acetobacteraceae</taxon>
        <taxon>Lichenicola</taxon>
    </lineage>
</organism>
<evidence type="ECO:0000313" key="2">
    <source>
        <dbReference type="EMBL" id="QKE90079.1"/>
    </source>
</evidence>
<dbReference type="InterPro" id="IPR034904">
    <property type="entry name" value="FSCA_dom_sf"/>
</dbReference>
<protein>
    <submittedName>
        <fullName evidence="2">Iron-sulfur cluster assembly protein</fullName>
    </submittedName>
</protein>
<dbReference type="AlphaFoldDB" id="A0A6M8HNR8"/>
<keyword evidence="3" id="KW-1185">Reference proteome</keyword>